<evidence type="ECO:0000313" key="2">
    <source>
        <dbReference type="EMBL" id="CAF9924619.1"/>
    </source>
</evidence>
<dbReference type="OrthoDB" id="21474at2759"/>
<dbReference type="EMBL" id="CAJPDS010000036">
    <property type="protein sequence ID" value="CAF9924619.1"/>
    <property type="molecule type" value="Genomic_DNA"/>
</dbReference>
<proteinExistence type="predicted"/>
<name>A0A8H3FHC6_9LECA</name>
<evidence type="ECO:0000313" key="3">
    <source>
        <dbReference type="Proteomes" id="UP000664521"/>
    </source>
</evidence>
<feature type="region of interest" description="Disordered" evidence="1">
    <location>
        <begin position="188"/>
        <end position="215"/>
    </location>
</feature>
<feature type="compositionally biased region" description="Basic residues" evidence="1">
    <location>
        <begin position="335"/>
        <end position="345"/>
    </location>
</feature>
<dbReference type="Proteomes" id="UP000664521">
    <property type="component" value="Unassembled WGS sequence"/>
</dbReference>
<gene>
    <name evidence="2" type="ORF">HETSPECPRED_005623</name>
</gene>
<comment type="caution">
    <text evidence="2">The sequence shown here is derived from an EMBL/GenBank/DDBJ whole genome shotgun (WGS) entry which is preliminary data.</text>
</comment>
<keyword evidence="3" id="KW-1185">Reference proteome</keyword>
<reference evidence="2" key="1">
    <citation type="submission" date="2021-03" db="EMBL/GenBank/DDBJ databases">
        <authorList>
            <person name="Tagirdzhanova G."/>
        </authorList>
    </citation>
    <scope>NUCLEOTIDE SEQUENCE</scope>
</reference>
<protein>
    <submittedName>
        <fullName evidence="2">Uncharacterized protein</fullName>
    </submittedName>
</protein>
<accession>A0A8H3FHC6</accession>
<organism evidence="2 3">
    <name type="scientific">Heterodermia speciosa</name>
    <dbReference type="NCBI Taxonomy" id="116794"/>
    <lineage>
        <taxon>Eukaryota</taxon>
        <taxon>Fungi</taxon>
        <taxon>Dikarya</taxon>
        <taxon>Ascomycota</taxon>
        <taxon>Pezizomycotina</taxon>
        <taxon>Lecanoromycetes</taxon>
        <taxon>OSLEUM clade</taxon>
        <taxon>Lecanoromycetidae</taxon>
        <taxon>Caliciales</taxon>
        <taxon>Physciaceae</taxon>
        <taxon>Heterodermia</taxon>
    </lineage>
</organism>
<dbReference type="AlphaFoldDB" id="A0A8H3FHC6"/>
<sequence length="447" mass="50190">MSERLLYLSRLHDAFSRDRIQITHSEPIIIPSLNNIPFVVHYVLVSRACVSEAQKYQGALYKEKPSKQGKASVRIEETPALVPRKAYVEDAPDVDTGNALTIVDPPPEAPSPPNAGPTRPAEPVNVFDFLVTEDTPNASKVSLGGSKEQMQMVADAPSVFEAGLQVASESDDDHEYDEAFKEHGYSYGAEPITSKKPPKQIEYQTPAPKSLQNGSKETIYELDGANNRSTDKKRKRNHVEELDIAAIRQSQERDEVMADAPAVLHSGLTGGLGRLLSRSKFPPSPEYSGNEPGTLSPAKRSRAIITKERGRNGTNALVRFRKGSSSRRASDESRPRKHHRSHHHSTNGDDHHSERPKRKLRTIEYHPHQDNDSQQLVVYRTRAELFLSFVTKGPESETGYSMNKALKRYHREREEQGLGMGKAEEEKQLWKSLRLRRNERGEVVLLI</sequence>
<evidence type="ECO:0000256" key="1">
    <source>
        <dbReference type="SAM" id="MobiDB-lite"/>
    </source>
</evidence>
<feature type="region of interest" description="Disordered" evidence="1">
    <location>
        <begin position="267"/>
        <end position="356"/>
    </location>
</feature>